<keyword evidence="5" id="KW-1185">Reference proteome</keyword>
<evidence type="ECO:0000313" key="5">
    <source>
        <dbReference type="Proteomes" id="UP001501436"/>
    </source>
</evidence>
<name>A0ABP9FWS9_9SPHI</name>
<dbReference type="InterPro" id="IPR038916">
    <property type="entry name" value="FAM118"/>
</dbReference>
<feature type="coiled-coil region" evidence="3">
    <location>
        <begin position="330"/>
        <end position="357"/>
    </location>
</feature>
<reference evidence="5" key="1">
    <citation type="journal article" date="2019" name="Int. J. Syst. Evol. Microbiol.">
        <title>The Global Catalogue of Microorganisms (GCM) 10K type strain sequencing project: providing services to taxonomists for standard genome sequencing and annotation.</title>
        <authorList>
            <consortium name="The Broad Institute Genomics Platform"/>
            <consortium name="The Broad Institute Genome Sequencing Center for Infectious Disease"/>
            <person name="Wu L."/>
            <person name="Ma J."/>
        </authorList>
    </citation>
    <scope>NUCLEOTIDE SEQUENCE [LARGE SCALE GENOMIC DNA]</scope>
    <source>
        <strain evidence="5">JCM 18283</strain>
    </source>
</reference>
<keyword evidence="1" id="KW-0597">Phosphoprotein</keyword>
<protein>
    <recommendedName>
        <fullName evidence="6">SIR2-like protein</fullName>
    </recommendedName>
</protein>
<comment type="caution">
    <text evidence="4">The sequence shown here is derived from an EMBL/GenBank/DDBJ whole genome shotgun (WGS) entry which is preliminary data.</text>
</comment>
<keyword evidence="3" id="KW-0175">Coiled coil</keyword>
<evidence type="ECO:0000256" key="1">
    <source>
        <dbReference type="ARBA" id="ARBA00022553"/>
    </source>
</evidence>
<organism evidence="4 5">
    <name type="scientific">Mucilaginibacter defluvii</name>
    <dbReference type="NCBI Taxonomy" id="1196019"/>
    <lineage>
        <taxon>Bacteria</taxon>
        <taxon>Pseudomonadati</taxon>
        <taxon>Bacteroidota</taxon>
        <taxon>Sphingobacteriia</taxon>
        <taxon>Sphingobacteriales</taxon>
        <taxon>Sphingobacteriaceae</taxon>
        <taxon>Mucilaginibacter</taxon>
    </lineage>
</organism>
<dbReference type="EMBL" id="BAABJI010000002">
    <property type="protein sequence ID" value="GAA4919773.1"/>
    <property type="molecule type" value="Genomic_DNA"/>
</dbReference>
<evidence type="ECO:0000256" key="3">
    <source>
        <dbReference type="SAM" id="Coils"/>
    </source>
</evidence>
<sequence length="844" mass="95547">MKPIDKLIDLLKQDKVIPVIGAGVSYAAAEIPGWTGAIENGLNFAEDRHVRSEEIAKTRVLLAAGDLVGAADELKKVLNAPGHPYADWLEDLFGNPKTPSLKLLNNIHDLCPSIILTTNYDDLLSAPYKVNKKKIFDWTHHSEIPRALNKKEEFILHLHGVYQKPESIILSSTDYKSLAGKKGYKTILQRLWSEYHFLFIGCSRDGILDPDFSTVIDFMNKWFPAVPHEHYILMREPELANGSHSELLKTANVHTIIYGKEYDDLPVFLKDINPNQDKMVGRFKKFGEEVDATLQRLSASGKLTDDQSAVDQFVKNSLPDKAYWLDSAELKTLEDALRNHNLELNNKRQQLASTQALTRGLVSVTKLEELIELWNRHSKNIPLLLKSDMIDTALLAHSFLKAFPNGMLDDIKHRAWGAIHGQFFDHNFNQFIREAKLIKKRTIPDAEEIFADRYFFENLKRILQSLKGLLDLDPEAVFPDLAKAMITPDSDYQLLFLAKQEISLRKADYPYEVKAALPGEKTLPFEDAVLMRIGDQHFVVGHTSQHCFRWDPNKDLFPQTFFTAEVGEGIGHVKNLQSSGRVITYIFTDHRLLTFQDMELVEESKINRTFVNVLLLPDGKSFLGSKSVASNVTGDFIFGIDSNGSISPLLSIVELWKRLSDMEPVKGLIDRLPEGQIPSFTKATIHGTKTRPATWFGEQVIVLTATLTIDYGKSSFMIIFRYEEGELKILSRVFFPEKICYSYALIEQADRMDLVAGYLAMGNFSLIQYFEGINTKLDTKAEGQPAILKRVGYKNSDILSVQQIASNRIVAIKESDTLYEVDLPSLTNRSMPVENLIRVNLIAQ</sequence>
<dbReference type="PANTHER" id="PTHR28623:SF2">
    <property type="entry name" value="PROTEIN FAM118A"/>
    <property type="match status" value="1"/>
</dbReference>
<dbReference type="Pfam" id="PF13289">
    <property type="entry name" value="SIR2_2"/>
    <property type="match status" value="1"/>
</dbReference>
<dbReference type="RefSeq" id="WP_345331476.1">
    <property type="nucleotide sequence ID" value="NZ_BAABJI010000002.1"/>
</dbReference>
<dbReference type="Proteomes" id="UP001501436">
    <property type="component" value="Unassembled WGS sequence"/>
</dbReference>
<proteinExistence type="predicted"/>
<gene>
    <name evidence="4" type="ORF">GCM10023313_24290</name>
</gene>
<evidence type="ECO:0000313" key="4">
    <source>
        <dbReference type="EMBL" id="GAA4919773.1"/>
    </source>
</evidence>
<accession>A0ABP9FWS9</accession>
<dbReference type="PANTHER" id="PTHR28623">
    <property type="entry name" value="PROTEIN FAM118B"/>
    <property type="match status" value="1"/>
</dbReference>
<evidence type="ECO:0008006" key="6">
    <source>
        <dbReference type="Google" id="ProtNLM"/>
    </source>
</evidence>
<evidence type="ECO:0000256" key="2">
    <source>
        <dbReference type="ARBA" id="ARBA00022990"/>
    </source>
</evidence>
<keyword evidence="2" id="KW-0007">Acetylation</keyword>